<dbReference type="PANTHER" id="PTHR45138:SF9">
    <property type="entry name" value="DIGUANYLATE CYCLASE DGCM-RELATED"/>
    <property type="match status" value="1"/>
</dbReference>
<sequence length="371" mass="42652">MDNESINYNRYRWNRMLLNGFWFILVLTIVLECLYLTITEEPPGEFIRNYMIKPSALQLVTILFAESMLRFLKGKYQDYILIFISTVLSFIIVYIHNSLNYLLLALFLPVMVSIFYFQLKKLAFALINTLSALYLLYWTNDLVNENITLAGLTTITVMFSVYSLVAWGILSRGRELLEHLKSYFESHQQLLVKTIWMDKLAKTDALTDLYNHITFHEYFERLIDQNERNHLPLQLAIVDIDNFKQVNDTYGHRAGDAVLKSVADIIRTNAGTNDFVARYGGEEFAVLYTDKPHGEAHAIVERMREEIAKVTHSSLNGKPVTVSVGFAEYSTGEGKEHFFNRVDAALYKAKNTGKNRTIVASDPHDSQSQLA</sequence>
<feature type="transmembrane region" description="Helical" evidence="1">
    <location>
        <begin position="50"/>
        <end position="72"/>
    </location>
</feature>
<organism evidence="3 4">
    <name type="scientific">Paenibacillus glycinis</name>
    <dbReference type="NCBI Taxonomy" id="2697035"/>
    <lineage>
        <taxon>Bacteria</taxon>
        <taxon>Bacillati</taxon>
        <taxon>Bacillota</taxon>
        <taxon>Bacilli</taxon>
        <taxon>Bacillales</taxon>
        <taxon>Paenibacillaceae</taxon>
        <taxon>Paenibacillus</taxon>
    </lineage>
</organism>
<dbReference type="InterPro" id="IPR000160">
    <property type="entry name" value="GGDEF_dom"/>
</dbReference>
<evidence type="ECO:0000313" key="3">
    <source>
        <dbReference type="EMBL" id="NBD26157.1"/>
    </source>
</evidence>
<dbReference type="SUPFAM" id="SSF55073">
    <property type="entry name" value="Nucleotide cyclase"/>
    <property type="match status" value="1"/>
</dbReference>
<dbReference type="Proteomes" id="UP000665561">
    <property type="component" value="Unassembled WGS sequence"/>
</dbReference>
<dbReference type="NCBIfam" id="TIGR00254">
    <property type="entry name" value="GGDEF"/>
    <property type="match status" value="1"/>
</dbReference>
<protein>
    <submittedName>
        <fullName evidence="3">Diguanylate cyclase</fullName>
    </submittedName>
</protein>
<name>A0ABW9XV16_9BACL</name>
<dbReference type="PANTHER" id="PTHR45138">
    <property type="entry name" value="REGULATORY COMPONENTS OF SENSORY TRANSDUCTION SYSTEM"/>
    <property type="match status" value="1"/>
</dbReference>
<feature type="transmembrane region" description="Helical" evidence="1">
    <location>
        <begin position="146"/>
        <end position="170"/>
    </location>
</feature>
<keyword evidence="4" id="KW-1185">Reference proteome</keyword>
<dbReference type="InterPro" id="IPR043128">
    <property type="entry name" value="Rev_trsase/Diguanyl_cyclase"/>
</dbReference>
<dbReference type="CDD" id="cd01949">
    <property type="entry name" value="GGDEF"/>
    <property type="match status" value="1"/>
</dbReference>
<gene>
    <name evidence="3" type="ORF">GT019_19965</name>
</gene>
<evidence type="ECO:0000256" key="1">
    <source>
        <dbReference type="SAM" id="Phobius"/>
    </source>
</evidence>
<dbReference type="Pfam" id="PF00990">
    <property type="entry name" value="GGDEF"/>
    <property type="match status" value="1"/>
</dbReference>
<dbReference type="EMBL" id="JAAAMV010000019">
    <property type="protein sequence ID" value="NBD26157.1"/>
    <property type="molecule type" value="Genomic_DNA"/>
</dbReference>
<feature type="transmembrane region" description="Helical" evidence="1">
    <location>
        <begin position="101"/>
        <end position="117"/>
    </location>
</feature>
<proteinExistence type="predicted"/>
<feature type="transmembrane region" description="Helical" evidence="1">
    <location>
        <begin position="79"/>
        <end position="95"/>
    </location>
</feature>
<keyword evidence="1" id="KW-0812">Transmembrane</keyword>
<comment type="caution">
    <text evidence="3">The sequence shown here is derived from an EMBL/GenBank/DDBJ whole genome shotgun (WGS) entry which is preliminary data.</text>
</comment>
<dbReference type="RefSeq" id="WP_161744965.1">
    <property type="nucleotide sequence ID" value="NZ_JAAAMV010000019.1"/>
</dbReference>
<dbReference type="SMART" id="SM00267">
    <property type="entry name" value="GGDEF"/>
    <property type="match status" value="1"/>
</dbReference>
<reference evidence="3 4" key="1">
    <citation type="submission" date="2020-01" db="EMBL/GenBank/DDBJ databases">
        <title>Paenibacillus soybeanensis sp. nov. isolated from the nodules of soybean (Glycine max(L.) Merr).</title>
        <authorList>
            <person name="Wang H."/>
        </authorList>
    </citation>
    <scope>NUCLEOTIDE SEQUENCE [LARGE SCALE GENOMIC DNA]</scope>
    <source>
        <strain evidence="3 4">T1</strain>
    </source>
</reference>
<evidence type="ECO:0000313" key="4">
    <source>
        <dbReference type="Proteomes" id="UP000665561"/>
    </source>
</evidence>
<accession>A0ABW9XV16</accession>
<feature type="domain" description="GGDEF" evidence="2">
    <location>
        <begin position="231"/>
        <end position="362"/>
    </location>
</feature>
<dbReference type="Gene3D" id="3.30.70.270">
    <property type="match status" value="1"/>
</dbReference>
<feature type="transmembrane region" description="Helical" evidence="1">
    <location>
        <begin position="122"/>
        <end position="140"/>
    </location>
</feature>
<dbReference type="PROSITE" id="PS50887">
    <property type="entry name" value="GGDEF"/>
    <property type="match status" value="1"/>
</dbReference>
<dbReference type="InterPro" id="IPR029787">
    <property type="entry name" value="Nucleotide_cyclase"/>
</dbReference>
<keyword evidence="1" id="KW-0472">Membrane</keyword>
<dbReference type="InterPro" id="IPR050469">
    <property type="entry name" value="Diguanylate_Cyclase"/>
</dbReference>
<keyword evidence="1" id="KW-1133">Transmembrane helix</keyword>
<evidence type="ECO:0000259" key="2">
    <source>
        <dbReference type="PROSITE" id="PS50887"/>
    </source>
</evidence>
<feature type="transmembrane region" description="Helical" evidence="1">
    <location>
        <begin position="20"/>
        <end position="38"/>
    </location>
</feature>